<dbReference type="SUPFAM" id="SSF53335">
    <property type="entry name" value="S-adenosyl-L-methionine-dependent methyltransferases"/>
    <property type="match status" value="1"/>
</dbReference>
<dbReference type="OrthoDB" id="3763870at2"/>
<dbReference type="GO" id="GO:0008757">
    <property type="term" value="F:S-adenosylmethionine-dependent methyltransferase activity"/>
    <property type="evidence" value="ECO:0007669"/>
    <property type="project" value="InterPro"/>
</dbReference>
<evidence type="ECO:0000313" key="2">
    <source>
        <dbReference type="EMBL" id="EGD55467.1"/>
    </source>
</evidence>
<dbReference type="Proteomes" id="UP000035065">
    <property type="component" value="Unassembled WGS sequence"/>
</dbReference>
<protein>
    <submittedName>
        <fullName evidence="2">Type 11 methyltransferase</fullName>
    </submittedName>
</protein>
<reference evidence="2 3" key="1">
    <citation type="journal article" date="2011" name="J. Bacteriol.">
        <title>Draft Genome Sequence of Gordonia neofelifaecis NRRL B-59395, a Cholesterol-Degrading Actinomycete.</title>
        <authorList>
            <person name="Ge F."/>
            <person name="Li W."/>
            <person name="Chen G."/>
            <person name="Liu Y."/>
            <person name="Zhang G."/>
            <person name="Yong B."/>
            <person name="Wang Q."/>
            <person name="Wang N."/>
            <person name="Huang Z."/>
            <person name="Li W."/>
            <person name="Wang J."/>
            <person name="Wu C."/>
            <person name="Xie Q."/>
            <person name="Liu G."/>
        </authorList>
    </citation>
    <scope>NUCLEOTIDE SEQUENCE [LARGE SCALE GENOMIC DNA]</scope>
    <source>
        <strain evidence="2 3">NRRL B-59395</strain>
    </source>
</reference>
<name>F1YIS9_9ACTN</name>
<dbReference type="InterPro" id="IPR029063">
    <property type="entry name" value="SAM-dependent_MTases_sf"/>
</dbReference>
<evidence type="ECO:0000313" key="3">
    <source>
        <dbReference type="Proteomes" id="UP000035065"/>
    </source>
</evidence>
<dbReference type="RefSeq" id="WP_009679115.1">
    <property type="nucleotide sequence ID" value="NZ_AEUD01000006.1"/>
</dbReference>
<sequence length="219" mass="23815">MSSIAQRLMGNPAFSQIYERLWRPAFTRGFSLGGSETADYDRALRAYLARPGDRLVLDIACGPGNYSEDAARGLTGDGRYVGLDFSASMLAEAQRAHRLPRIAYVRGDAHRLPVPDSTVDTVLCLAALYLIPDPLPVLDEMARVVKPGGELIVFTSVKASIAALPGAESVVGLSGLRIFGRREIVARLEALGMEHVEQTITGVGQYVHARRPHEERTDV</sequence>
<dbReference type="STRING" id="644548.SCNU_09416"/>
<dbReference type="eggNOG" id="COG2226">
    <property type="taxonomic scope" value="Bacteria"/>
</dbReference>
<keyword evidence="2" id="KW-0808">Transferase</keyword>
<dbReference type="EMBL" id="AEUD01000006">
    <property type="protein sequence ID" value="EGD55467.1"/>
    <property type="molecule type" value="Genomic_DNA"/>
</dbReference>
<accession>F1YIS9</accession>
<dbReference type="Gene3D" id="3.40.50.150">
    <property type="entry name" value="Vaccinia Virus protein VP39"/>
    <property type="match status" value="1"/>
</dbReference>
<dbReference type="InterPro" id="IPR013216">
    <property type="entry name" value="Methyltransf_11"/>
</dbReference>
<gene>
    <name evidence="2" type="ORF">SCNU_09416</name>
</gene>
<keyword evidence="3" id="KW-1185">Reference proteome</keyword>
<proteinExistence type="predicted"/>
<comment type="caution">
    <text evidence="2">The sequence shown here is derived from an EMBL/GenBank/DDBJ whole genome shotgun (WGS) entry which is preliminary data.</text>
</comment>
<evidence type="ECO:0000259" key="1">
    <source>
        <dbReference type="Pfam" id="PF08241"/>
    </source>
</evidence>
<organism evidence="2 3">
    <name type="scientific">Gordonia neofelifaecis NRRL B-59395</name>
    <dbReference type="NCBI Taxonomy" id="644548"/>
    <lineage>
        <taxon>Bacteria</taxon>
        <taxon>Bacillati</taxon>
        <taxon>Actinomycetota</taxon>
        <taxon>Actinomycetes</taxon>
        <taxon>Mycobacteriales</taxon>
        <taxon>Gordoniaceae</taxon>
        <taxon>Gordonia</taxon>
    </lineage>
</organism>
<feature type="domain" description="Methyltransferase type 11" evidence="1">
    <location>
        <begin position="57"/>
        <end position="153"/>
    </location>
</feature>
<dbReference type="AlphaFoldDB" id="F1YIS9"/>
<dbReference type="PANTHER" id="PTHR43591:SF24">
    <property type="entry name" value="2-METHOXY-6-POLYPRENYL-1,4-BENZOQUINOL METHYLASE, MITOCHONDRIAL"/>
    <property type="match status" value="1"/>
</dbReference>
<dbReference type="GO" id="GO:0032259">
    <property type="term" value="P:methylation"/>
    <property type="evidence" value="ECO:0007669"/>
    <property type="project" value="UniProtKB-KW"/>
</dbReference>
<dbReference type="PANTHER" id="PTHR43591">
    <property type="entry name" value="METHYLTRANSFERASE"/>
    <property type="match status" value="1"/>
</dbReference>
<dbReference type="CDD" id="cd02440">
    <property type="entry name" value="AdoMet_MTases"/>
    <property type="match status" value="1"/>
</dbReference>
<dbReference type="Pfam" id="PF08241">
    <property type="entry name" value="Methyltransf_11"/>
    <property type="match status" value="1"/>
</dbReference>
<keyword evidence="2" id="KW-0489">Methyltransferase</keyword>